<dbReference type="InterPro" id="IPR052533">
    <property type="entry name" value="WalJ/YycJ-like"/>
</dbReference>
<gene>
    <name evidence="2" type="ORF">FRD01_21855</name>
</gene>
<dbReference type="KEGG" id="bbae:FRD01_21855"/>
<evidence type="ECO:0000313" key="3">
    <source>
        <dbReference type="Proteomes" id="UP000321595"/>
    </source>
</evidence>
<keyword evidence="2" id="KW-0378">Hydrolase</keyword>
<dbReference type="Gene3D" id="3.60.15.10">
    <property type="entry name" value="Ribonuclease Z/Hydroxyacylglutathione hydrolase-like"/>
    <property type="match status" value="1"/>
</dbReference>
<feature type="domain" description="Metallo-beta-lactamase" evidence="1">
    <location>
        <begin position="14"/>
        <end position="158"/>
    </location>
</feature>
<dbReference type="GO" id="GO:0016787">
    <property type="term" value="F:hydrolase activity"/>
    <property type="evidence" value="ECO:0007669"/>
    <property type="project" value="UniProtKB-KW"/>
</dbReference>
<proteinExistence type="predicted"/>
<reference evidence="2 3" key="1">
    <citation type="submission" date="2019-08" db="EMBL/GenBank/DDBJ databases">
        <authorList>
            <person name="Liang Q."/>
        </authorList>
    </citation>
    <scope>NUCLEOTIDE SEQUENCE [LARGE SCALE GENOMIC DNA]</scope>
    <source>
        <strain evidence="2 3">V1718</strain>
    </source>
</reference>
<dbReference type="Pfam" id="PF12706">
    <property type="entry name" value="Lactamase_B_2"/>
    <property type="match status" value="1"/>
</dbReference>
<protein>
    <submittedName>
        <fullName evidence="2">MBL fold metallo-hydrolase</fullName>
    </submittedName>
</protein>
<accession>A0A5B8XXA6</accession>
<dbReference type="OrthoDB" id="9803916at2"/>
<dbReference type="PANTHER" id="PTHR47619">
    <property type="entry name" value="METALLO-HYDROLASE YYCJ-RELATED"/>
    <property type="match status" value="1"/>
</dbReference>
<dbReference type="AlphaFoldDB" id="A0A5B8XXA6"/>
<evidence type="ECO:0000259" key="1">
    <source>
        <dbReference type="SMART" id="SM00849"/>
    </source>
</evidence>
<dbReference type="SMART" id="SM00849">
    <property type="entry name" value="Lactamase_B"/>
    <property type="match status" value="1"/>
</dbReference>
<dbReference type="SUPFAM" id="SSF56281">
    <property type="entry name" value="Metallo-hydrolase/oxidoreductase"/>
    <property type="match status" value="1"/>
</dbReference>
<name>A0A5B8XXA6_9DELT</name>
<organism evidence="2 3">
    <name type="scientific">Microvenator marinus</name>
    <dbReference type="NCBI Taxonomy" id="2600177"/>
    <lineage>
        <taxon>Bacteria</taxon>
        <taxon>Deltaproteobacteria</taxon>
        <taxon>Bradymonadales</taxon>
        <taxon>Microvenatoraceae</taxon>
        <taxon>Microvenator</taxon>
    </lineage>
</organism>
<dbReference type="InterPro" id="IPR036866">
    <property type="entry name" value="RibonucZ/Hydroxyglut_hydro"/>
</dbReference>
<dbReference type="PANTHER" id="PTHR47619:SF1">
    <property type="entry name" value="EXODEOXYRIBONUCLEASE WALJ"/>
    <property type="match status" value="1"/>
</dbReference>
<dbReference type="EMBL" id="CP042467">
    <property type="protein sequence ID" value="QED29827.1"/>
    <property type="molecule type" value="Genomic_DNA"/>
</dbReference>
<keyword evidence="3" id="KW-1185">Reference proteome</keyword>
<sequence length="258" mass="27856">MNDIRLKCIASGSSANAWLFKAWETRILIDAGASGCRILDAVEEFGPIDAIVVTHTHSDHIKGLAKVMETLKVPLLASLPTLKHLELGGVELKTNKAHTLKDLDIRAFRVSHDAVGTIGLRLSTTRFSMGFITDTGVFNSSMAKSCADLDTLVIESNHDAEMLMRGPYPQTLKRRIAGPKGHLSNAQALAFVNHVATPRLTNLVLAHLSETNNSPEVARATFAGLETTVHVATPDGGVDFSPEISNIQDSSERQLSLI</sequence>
<dbReference type="InterPro" id="IPR001279">
    <property type="entry name" value="Metallo-B-lactamas"/>
</dbReference>
<dbReference type="Proteomes" id="UP000321595">
    <property type="component" value="Chromosome"/>
</dbReference>
<dbReference type="RefSeq" id="WP_146963060.1">
    <property type="nucleotide sequence ID" value="NZ_CP042467.1"/>
</dbReference>
<evidence type="ECO:0000313" key="2">
    <source>
        <dbReference type="EMBL" id="QED29827.1"/>
    </source>
</evidence>